<feature type="domain" description="GGDEF" evidence="3">
    <location>
        <begin position="163"/>
        <end position="294"/>
    </location>
</feature>
<protein>
    <recommendedName>
        <fullName evidence="6">GGDEF-domain containing protein</fullName>
    </recommendedName>
</protein>
<dbReference type="PROSITE" id="PS50887">
    <property type="entry name" value="GGDEF"/>
    <property type="match status" value="1"/>
</dbReference>
<feature type="transmembrane region" description="Helical" evidence="1">
    <location>
        <begin position="82"/>
        <end position="103"/>
    </location>
</feature>
<evidence type="ECO:0000313" key="5">
    <source>
        <dbReference type="Proteomes" id="UP000188613"/>
    </source>
</evidence>
<dbReference type="InterPro" id="IPR029787">
    <property type="entry name" value="Nucleotide_cyclase"/>
</dbReference>
<dbReference type="RefSeq" id="WP_076768246.1">
    <property type="nucleotide sequence ID" value="NZ_MSFI01000033.1"/>
</dbReference>
<accession>A0A1V2A4A0</accession>
<dbReference type="AlphaFoldDB" id="A0A1V2A4A0"/>
<dbReference type="PANTHER" id="PTHR44757">
    <property type="entry name" value="DIGUANYLATE CYCLASE DGCP"/>
    <property type="match status" value="1"/>
</dbReference>
<keyword evidence="1" id="KW-0812">Transmembrane</keyword>
<dbReference type="NCBIfam" id="TIGR00254">
    <property type="entry name" value="GGDEF"/>
    <property type="match status" value="1"/>
</dbReference>
<comment type="caution">
    <text evidence="4">The sequence shown here is derived from an EMBL/GenBank/DDBJ whole genome shotgun (WGS) entry which is preliminary data.</text>
</comment>
<keyword evidence="1" id="KW-1133">Transmembrane helix</keyword>
<evidence type="ECO:0000256" key="1">
    <source>
        <dbReference type="SAM" id="Phobius"/>
    </source>
</evidence>
<keyword evidence="1" id="KW-0472">Membrane</keyword>
<dbReference type="SMART" id="SM00052">
    <property type="entry name" value="EAL"/>
    <property type="match status" value="1"/>
</dbReference>
<feature type="transmembrane region" description="Helical" evidence="1">
    <location>
        <begin position="51"/>
        <end position="70"/>
    </location>
</feature>
<dbReference type="Pfam" id="PF00563">
    <property type="entry name" value="EAL"/>
    <property type="match status" value="1"/>
</dbReference>
<dbReference type="OrthoDB" id="9759607at2"/>
<feature type="transmembrane region" description="Helical" evidence="1">
    <location>
        <begin position="12"/>
        <end position="31"/>
    </location>
</feature>
<evidence type="ECO:0000259" key="2">
    <source>
        <dbReference type="PROSITE" id="PS50883"/>
    </source>
</evidence>
<dbReference type="EMBL" id="MSFI01000033">
    <property type="protein sequence ID" value="OMP65644.1"/>
    <property type="molecule type" value="Genomic_DNA"/>
</dbReference>
<dbReference type="PANTHER" id="PTHR44757:SF2">
    <property type="entry name" value="BIOFILM ARCHITECTURE MAINTENANCE PROTEIN MBAA"/>
    <property type="match status" value="1"/>
</dbReference>
<dbReference type="STRING" id="1714355.BTO28_16310"/>
<dbReference type="Proteomes" id="UP000188613">
    <property type="component" value="Unassembled WGS sequence"/>
</dbReference>
<dbReference type="InterPro" id="IPR043128">
    <property type="entry name" value="Rev_trsase/Diguanyl_cyclase"/>
</dbReference>
<dbReference type="PROSITE" id="PS50883">
    <property type="entry name" value="EAL"/>
    <property type="match status" value="1"/>
</dbReference>
<sequence length="554" mass="63678">MKDLREIPIRIWLIAAFFLFIPLVIDLYKTFETAWLIQLISIHLIITHLKSYGGIIICLISIAIHLIRTITEESYKGEWNSYDVEIFLMVSIIKVIFTIVSIYQHRRISQKQLELEFLNKKLKKRSKHLKAMAYHDSLTGLPNRNMLYKHLNKALSRYEQHKQKIAVMFLDLDRFKLINDTLGHSVGDVLLVQVTERLISTVRKGDVVARQGGDEFIIMLDVIGKDEVKQVAERILDKFSVPFILKNEEYVITPSIGISMFPDDGANVDSLIKNADTAMYTSKERKNSYHFFSSKNDRRLKLENGLRTALSNNEFRIYYQPQIDLKTGDIIAVEALLRWNHPEFGLISPAEFIPLAEETGRINPIGKWVLNTVCQQNKLWEKSGLPCLRIAVNVSSVQFQNASFIEDVKEILRENRLAPQYLELEITESIMQDVKKVLPIIRKLKEIGVKISIDDFGTGYSSLNVLNQLPIDYLKIDQSFIKDVLSSTNTEAIVKTIIQMGHSMNFMLIAEGIENREQVGFLVHNQCQMGQGFLFSRPLPAEEIESILATKYEI</sequence>
<dbReference type="SMART" id="SM00267">
    <property type="entry name" value="GGDEF"/>
    <property type="match status" value="1"/>
</dbReference>
<proteinExistence type="predicted"/>
<dbReference type="InterPro" id="IPR035919">
    <property type="entry name" value="EAL_sf"/>
</dbReference>
<dbReference type="InterPro" id="IPR000160">
    <property type="entry name" value="GGDEF_dom"/>
</dbReference>
<evidence type="ECO:0008006" key="6">
    <source>
        <dbReference type="Google" id="ProtNLM"/>
    </source>
</evidence>
<dbReference type="Pfam" id="PF00990">
    <property type="entry name" value="GGDEF"/>
    <property type="match status" value="1"/>
</dbReference>
<gene>
    <name evidence="4" type="ORF">BTO28_16310</name>
</gene>
<evidence type="ECO:0000259" key="3">
    <source>
        <dbReference type="PROSITE" id="PS50887"/>
    </source>
</evidence>
<dbReference type="CDD" id="cd01948">
    <property type="entry name" value="EAL"/>
    <property type="match status" value="1"/>
</dbReference>
<dbReference type="CDD" id="cd01949">
    <property type="entry name" value="GGDEF"/>
    <property type="match status" value="1"/>
</dbReference>
<dbReference type="Gene3D" id="3.20.20.450">
    <property type="entry name" value="EAL domain"/>
    <property type="match status" value="1"/>
</dbReference>
<dbReference type="InterPro" id="IPR001633">
    <property type="entry name" value="EAL_dom"/>
</dbReference>
<organism evidence="4 5">
    <name type="scientific">Domibacillus epiphyticus</name>
    <dbReference type="NCBI Taxonomy" id="1714355"/>
    <lineage>
        <taxon>Bacteria</taxon>
        <taxon>Bacillati</taxon>
        <taxon>Bacillota</taxon>
        <taxon>Bacilli</taxon>
        <taxon>Bacillales</taxon>
        <taxon>Bacillaceae</taxon>
        <taxon>Domibacillus</taxon>
    </lineage>
</organism>
<feature type="domain" description="EAL" evidence="2">
    <location>
        <begin position="299"/>
        <end position="552"/>
    </location>
</feature>
<dbReference type="Gene3D" id="3.30.70.270">
    <property type="match status" value="1"/>
</dbReference>
<keyword evidence="5" id="KW-1185">Reference proteome</keyword>
<dbReference type="FunFam" id="3.30.70.270:FF:000001">
    <property type="entry name" value="Diguanylate cyclase domain protein"/>
    <property type="match status" value="1"/>
</dbReference>
<dbReference type="FunFam" id="3.20.20.450:FF:000001">
    <property type="entry name" value="Cyclic di-GMP phosphodiesterase yahA"/>
    <property type="match status" value="1"/>
</dbReference>
<evidence type="ECO:0000313" key="4">
    <source>
        <dbReference type="EMBL" id="OMP65644.1"/>
    </source>
</evidence>
<dbReference type="InterPro" id="IPR052155">
    <property type="entry name" value="Biofilm_reg_signaling"/>
</dbReference>
<name>A0A1V2A4A0_9BACI</name>
<dbReference type="SUPFAM" id="SSF55073">
    <property type="entry name" value="Nucleotide cyclase"/>
    <property type="match status" value="1"/>
</dbReference>
<dbReference type="SUPFAM" id="SSF141868">
    <property type="entry name" value="EAL domain-like"/>
    <property type="match status" value="1"/>
</dbReference>
<reference evidence="4 5" key="1">
    <citation type="submission" date="2016-12" db="EMBL/GenBank/DDBJ databases">
        <title>Domibacillus sp. SAB 38T whole genome sequencing.</title>
        <authorList>
            <person name="Verma A."/>
            <person name="Ojha A.K."/>
            <person name="Krishnamurthi S."/>
        </authorList>
    </citation>
    <scope>NUCLEOTIDE SEQUENCE [LARGE SCALE GENOMIC DNA]</scope>
    <source>
        <strain evidence="4 5">SAB 38</strain>
    </source>
</reference>